<feature type="compositionally biased region" description="Basic and acidic residues" evidence="1">
    <location>
        <begin position="162"/>
        <end position="174"/>
    </location>
</feature>
<dbReference type="AlphaFoldDB" id="A0AAV5RHV9"/>
<proteinExistence type="predicted"/>
<dbReference type="Proteomes" id="UP001362899">
    <property type="component" value="Unassembled WGS sequence"/>
</dbReference>
<gene>
    <name evidence="2" type="ORF">DASB73_019910</name>
</gene>
<protein>
    <submittedName>
        <fullName evidence="2">Uncharacterized protein</fullName>
    </submittedName>
</protein>
<name>A0AAV5RHV9_STABA</name>
<feature type="compositionally biased region" description="Low complexity" evidence="1">
    <location>
        <begin position="119"/>
        <end position="137"/>
    </location>
</feature>
<keyword evidence="3" id="KW-1185">Reference proteome</keyword>
<evidence type="ECO:0000313" key="2">
    <source>
        <dbReference type="EMBL" id="GMM51033.1"/>
    </source>
</evidence>
<feature type="compositionally biased region" description="Polar residues" evidence="1">
    <location>
        <begin position="32"/>
        <end position="45"/>
    </location>
</feature>
<feature type="region of interest" description="Disordered" evidence="1">
    <location>
        <begin position="28"/>
        <end position="186"/>
    </location>
</feature>
<dbReference type="EMBL" id="BTGC01000003">
    <property type="protein sequence ID" value="GMM51033.1"/>
    <property type="molecule type" value="Genomic_DNA"/>
</dbReference>
<organism evidence="2 3">
    <name type="scientific">Starmerella bacillaris</name>
    <name type="common">Yeast</name>
    <name type="synonym">Candida zemplinina</name>
    <dbReference type="NCBI Taxonomy" id="1247836"/>
    <lineage>
        <taxon>Eukaryota</taxon>
        <taxon>Fungi</taxon>
        <taxon>Dikarya</taxon>
        <taxon>Ascomycota</taxon>
        <taxon>Saccharomycotina</taxon>
        <taxon>Dipodascomycetes</taxon>
        <taxon>Dipodascales</taxon>
        <taxon>Trichomonascaceae</taxon>
        <taxon>Starmerella</taxon>
    </lineage>
</organism>
<accession>A0AAV5RHV9</accession>
<feature type="compositionally biased region" description="Polar residues" evidence="1">
    <location>
        <begin position="80"/>
        <end position="100"/>
    </location>
</feature>
<evidence type="ECO:0000256" key="1">
    <source>
        <dbReference type="SAM" id="MobiDB-lite"/>
    </source>
</evidence>
<comment type="caution">
    <text evidence="2">The sequence shown here is derived from an EMBL/GenBank/DDBJ whole genome shotgun (WGS) entry which is preliminary data.</text>
</comment>
<evidence type="ECO:0000313" key="3">
    <source>
        <dbReference type="Proteomes" id="UP001362899"/>
    </source>
</evidence>
<reference evidence="2 3" key="1">
    <citation type="journal article" date="2023" name="Elife">
        <title>Identification of key yeast species and microbe-microbe interactions impacting larval growth of Drosophila in the wild.</title>
        <authorList>
            <person name="Mure A."/>
            <person name="Sugiura Y."/>
            <person name="Maeda R."/>
            <person name="Honda K."/>
            <person name="Sakurai N."/>
            <person name="Takahashi Y."/>
            <person name="Watada M."/>
            <person name="Katoh T."/>
            <person name="Gotoh A."/>
            <person name="Gotoh Y."/>
            <person name="Taniguchi I."/>
            <person name="Nakamura K."/>
            <person name="Hayashi T."/>
            <person name="Katayama T."/>
            <person name="Uemura T."/>
            <person name="Hattori Y."/>
        </authorList>
    </citation>
    <scope>NUCLEOTIDE SEQUENCE [LARGE SCALE GENOMIC DNA]</scope>
    <source>
        <strain evidence="2 3">SB-73</strain>
    </source>
</reference>
<sequence>MSNQYDVDDIVKDFVDNDLASLEAIGGESESFMLSPNLEQQSTPNLAEEQINVAKRGPQIRKDPESQKAAASETAEKTDATASPSEDNKVSGENTTTKESVSVPISAPVNVPVDGPVITSSPASSSNSPSANAASTSKSERVVSRNANARHASTNSTSTLNDDSKHKGFGERFKSLGKRITSSSKK</sequence>